<dbReference type="Proteomes" id="UP000051952">
    <property type="component" value="Unassembled WGS sequence"/>
</dbReference>
<keyword evidence="12" id="KW-0966">Cell projection</keyword>
<comment type="similarity">
    <text evidence="3">Belongs to the MNS1 family.</text>
</comment>
<dbReference type="InterPro" id="IPR026504">
    <property type="entry name" value="MNS1"/>
</dbReference>
<dbReference type="PANTHER" id="PTHR19265:SF0">
    <property type="entry name" value="MEIOSIS-SPECIFIC NUCLEAR STRUCTURAL PROTEIN 1"/>
    <property type="match status" value="1"/>
</dbReference>
<keyword evidence="11" id="KW-0469">Meiosis</keyword>
<evidence type="ECO:0000259" key="15">
    <source>
        <dbReference type="Pfam" id="PF13868"/>
    </source>
</evidence>
<comment type="subcellular location">
    <subcellularLocation>
        <location evidence="2">Cytoplasm</location>
        <location evidence="2">Cytoskeleton</location>
        <location evidence="2">Flagellum axoneme</location>
    </subcellularLocation>
    <subcellularLocation>
        <location evidence="1">Nucleus</location>
    </subcellularLocation>
</comment>
<reference evidence="17" key="1">
    <citation type="submission" date="2015-09" db="EMBL/GenBank/DDBJ databases">
        <authorList>
            <consortium name="Pathogen Informatics"/>
        </authorList>
    </citation>
    <scope>NUCLEOTIDE SEQUENCE [LARGE SCALE GENOMIC DNA]</scope>
    <source>
        <strain evidence="17">Lake Konstanz</strain>
    </source>
</reference>
<evidence type="ECO:0000256" key="13">
    <source>
        <dbReference type="ARBA" id="ARBA00046114"/>
    </source>
</evidence>
<dbReference type="GO" id="GO:0005634">
    <property type="term" value="C:nucleus"/>
    <property type="evidence" value="ECO:0007669"/>
    <property type="project" value="UniProtKB-SubCell"/>
</dbReference>
<organism evidence="16 17">
    <name type="scientific">Bodo saltans</name>
    <name type="common">Flagellated protozoan</name>
    <dbReference type="NCBI Taxonomy" id="75058"/>
    <lineage>
        <taxon>Eukaryota</taxon>
        <taxon>Discoba</taxon>
        <taxon>Euglenozoa</taxon>
        <taxon>Kinetoplastea</taxon>
        <taxon>Metakinetoplastina</taxon>
        <taxon>Eubodonida</taxon>
        <taxon>Bodonidae</taxon>
        <taxon>Bodo</taxon>
    </lineage>
</organism>
<evidence type="ECO:0000256" key="8">
    <source>
        <dbReference type="ARBA" id="ARBA00023069"/>
    </source>
</evidence>
<keyword evidence="10" id="KW-0539">Nucleus</keyword>
<keyword evidence="6" id="KW-0282">Flagellum</keyword>
<dbReference type="EMBL" id="CYKH01001890">
    <property type="protein sequence ID" value="CUG91107.1"/>
    <property type="molecule type" value="Genomic_DNA"/>
</dbReference>
<dbReference type="VEuPathDB" id="TriTrypDB:BSAL_30235"/>
<keyword evidence="8" id="KW-0969">Cilium</keyword>
<feature type="coiled-coil region" evidence="14">
    <location>
        <begin position="211"/>
        <end position="328"/>
    </location>
</feature>
<dbReference type="PANTHER" id="PTHR19265">
    <property type="entry name" value="MEIOSIS-SPECIFIC NUCLEAR STRUCTURAL PROTEIN 1"/>
    <property type="match status" value="1"/>
</dbReference>
<sequence length="439" mass="52943">MFDESRAERQRRLNRLRAVQQEIAYQQEEQAIAEAREKRARASARDAALTKELFDQQQRDMRNEKMLQLVRDHPELRELEAKLKAAHVTQARKVQIEEKRLATAEGSAEDKAFLEFLVQQAKRDEEHEVQKRVAAQETVFEQQNAQRTQMEWKASQAAAEEEIRRRERQNVDAIVAQVQERDFMETLQRVEKQRVIRDQHEEFVRIRDDRLKDERARQAEEERQIMAYTAEQNKRKESDEKLKKEKEAVKARILEDQSRRIQGENRKREELETLINEYYEEQRAAKMREDERMERERKERDRQMMIAANQQQMRIKAERKDAELAEEQEFRRKMMEKFAADDRVEELSRQKKAQAKVEHSRRVQELIDEKRRQREEDAMREAMLIEAQRQREEELKRLVALERQRLLLEHGPRLDGGFLPKGLTEEDMEILRNVFSKKN</sequence>
<dbReference type="InterPro" id="IPR043597">
    <property type="entry name" value="TPH_dom"/>
</dbReference>
<gene>
    <name evidence="16" type="ORF">BSAL_30235</name>
</gene>
<evidence type="ECO:0000313" key="16">
    <source>
        <dbReference type="EMBL" id="CUG91107.1"/>
    </source>
</evidence>
<evidence type="ECO:0000256" key="6">
    <source>
        <dbReference type="ARBA" id="ARBA00022846"/>
    </source>
</evidence>
<dbReference type="AlphaFoldDB" id="A0A0S4JLP4"/>
<feature type="coiled-coil region" evidence="14">
    <location>
        <begin position="356"/>
        <end position="405"/>
    </location>
</feature>
<evidence type="ECO:0000256" key="2">
    <source>
        <dbReference type="ARBA" id="ARBA00004611"/>
    </source>
</evidence>
<evidence type="ECO:0000256" key="12">
    <source>
        <dbReference type="ARBA" id="ARBA00023273"/>
    </source>
</evidence>
<comment type="function">
    <text evidence="13">Microtubule inner protein (MIP) part of the dynein-decorated doublet microtubules (DMTs) in cilia axoneme, which is required for motile cilia beating. May play a role in the control of meiotic division and germ cell differentiation through regulation of pairing and recombination during meiosis. Required for sperm flagella assembly. May play a role in the assembly and function of the outer dynein arm-docking complex (ODA-DC). ODA-DC mediates outer dynein arms (ODA) binding onto the axonemal doublet microtubules.</text>
</comment>
<dbReference type="GO" id="GO:0051321">
    <property type="term" value="P:meiotic cell cycle"/>
    <property type="evidence" value="ECO:0007669"/>
    <property type="project" value="UniProtKB-KW"/>
</dbReference>
<accession>A0A0S4JLP4</accession>
<feature type="coiled-coil region" evidence="14">
    <location>
        <begin position="18"/>
        <end position="52"/>
    </location>
</feature>
<dbReference type="Pfam" id="PF13868">
    <property type="entry name" value="TPH"/>
    <property type="match status" value="1"/>
</dbReference>
<evidence type="ECO:0000256" key="4">
    <source>
        <dbReference type="ARBA" id="ARBA00014813"/>
    </source>
</evidence>
<dbReference type="OMA" id="QIRNQMV"/>
<evidence type="ECO:0000256" key="7">
    <source>
        <dbReference type="ARBA" id="ARBA00023054"/>
    </source>
</evidence>
<evidence type="ECO:0000256" key="3">
    <source>
        <dbReference type="ARBA" id="ARBA00009158"/>
    </source>
</evidence>
<feature type="domain" description="Trichohyalin-plectin-homology" evidence="15">
    <location>
        <begin position="71"/>
        <end position="417"/>
    </location>
</feature>
<keyword evidence="7 14" id="KW-0175">Coiled coil</keyword>
<evidence type="ECO:0000256" key="1">
    <source>
        <dbReference type="ARBA" id="ARBA00004123"/>
    </source>
</evidence>
<evidence type="ECO:0000313" key="17">
    <source>
        <dbReference type="Proteomes" id="UP000051952"/>
    </source>
</evidence>
<evidence type="ECO:0000256" key="14">
    <source>
        <dbReference type="SAM" id="Coils"/>
    </source>
</evidence>
<keyword evidence="9" id="KW-0206">Cytoskeleton</keyword>
<dbReference type="OrthoDB" id="197839at2759"/>
<evidence type="ECO:0000256" key="10">
    <source>
        <dbReference type="ARBA" id="ARBA00023242"/>
    </source>
</evidence>
<evidence type="ECO:0000256" key="11">
    <source>
        <dbReference type="ARBA" id="ARBA00023254"/>
    </source>
</evidence>
<protein>
    <recommendedName>
        <fullName evidence="4">Meiosis-specific nuclear structural protein 1</fullName>
    </recommendedName>
</protein>
<keyword evidence="17" id="KW-1185">Reference proteome</keyword>
<name>A0A0S4JLP4_BODSA</name>
<keyword evidence="5" id="KW-0963">Cytoplasm</keyword>
<evidence type="ECO:0000256" key="5">
    <source>
        <dbReference type="ARBA" id="ARBA00022490"/>
    </source>
</evidence>
<proteinExistence type="inferred from homology"/>
<evidence type="ECO:0000256" key="9">
    <source>
        <dbReference type="ARBA" id="ARBA00023212"/>
    </source>
</evidence>